<accession>A0A2M8M9X0</accession>
<evidence type="ECO:0000256" key="1">
    <source>
        <dbReference type="SAM" id="Phobius"/>
    </source>
</evidence>
<name>A0A2M8M9X0_PREIN</name>
<proteinExistence type="predicted"/>
<keyword evidence="1" id="KW-0812">Transmembrane</keyword>
<dbReference type="AlphaFoldDB" id="A0A2M8M9X0"/>
<dbReference type="EMBL" id="PGGD01000001">
    <property type="protein sequence ID" value="PJF01018.1"/>
    <property type="molecule type" value="Genomic_DNA"/>
</dbReference>
<protein>
    <submittedName>
        <fullName evidence="2">Uncharacterized protein</fullName>
    </submittedName>
</protein>
<sequence>MKAIVLEHQSGGLAALFYPLSPLYCLFCIVKTVLRLHTTTQFVLFTTDYKHLIYCTHKTRIFVNKKLFAQKMRFSAMFHALFLTIQAAYLVFFKKLHLSSLWDRKTANNVSNLWYNIVNFGVMDIW</sequence>
<evidence type="ECO:0000313" key="3">
    <source>
        <dbReference type="Proteomes" id="UP000228641"/>
    </source>
</evidence>
<organism evidence="2 3">
    <name type="scientific">Prevotella intermedia</name>
    <dbReference type="NCBI Taxonomy" id="28131"/>
    <lineage>
        <taxon>Bacteria</taxon>
        <taxon>Pseudomonadati</taxon>
        <taxon>Bacteroidota</taxon>
        <taxon>Bacteroidia</taxon>
        <taxon>Bacteroidales</taxon>
        <taxon>Prevotellaceae</taxon>
        <taxon>Prevotella</taxon>
    </lineage>
</organism>
<gene>
    <name evidence="2" type="ORF">CUB97_07130</name>
</gene>
<reference evidence="2 3" key="1">
    <citation type="submission" date="2017-11" db="EMBL/GenBank/DDBJ databases">
        <title>Genome sequencing of Prevotella intermedia KCOM 1779.</title>
        <authorList>
            <person name="Kook J.-K."/>
            <person name="Park S.-N."/>
            <person name="Lim Y.K."/>
        </authorList>
    </citation>
    <scope>NUCLEOTIDE SEQUENCE [LARGE SCALE GENOMIC DNA]</scope>
    <source>
        <strain evidence="2 3">KCOM 1779</strain>
    </source>
</reference>
<feature type="transmembrane region" description="Helical" evidence="1">
    <location>
        <begin position="74"/>
        <end position="92"/>
    </location>
</feature>
<comment type="caution">
    <text evidence="2">The sequence shown here is derived from an EMBL/GenBank/DDBJ whole genome shotgun (WGS) entry which is preliminary data.</text>
</comment>
<keyword evidence="1" id="KW-1133">Transmembrane helix</keyword>
<evidence type="ECO:0000313" key="2">
    <source>
        <dbReference type="EMBL" id="PJF01018.1"/>
    </source>
</evidence>
<keyword evidence="1" id="KW-0472">Membrane</keyword>
<feature type="transmembrane region" description="Helical" evidence="1">
    <location>
        <begin position="12"/>
        <end position="34"/>
    </location>
</feature>
<dbReference type="Proteomes" id="UP000228641">
    <property type="component" value="Unassembled WGS sequence"/>
</dbReference>